<reference evidence="3 4" key="1">
    <citation type="submission" date="2022-05" db="EMBL/GenBank/DDBJ databases">
        <authorList>
            <person name="Park J.-S."/>
        </authorList>
    </citation>
    <scope>NUCLEOTIDE SEQUENCE [LARGE SCALE GENOMIC DNA]</scope>
    <source>
        <strain evidence="3 4">2012CJ34-2</strain>
    </source>
</reference>
<organism evidence="3 4">
    <name type="scientific">Parendozoicomonas callyspongiae</name>
    <dbReference type="NCBI Taxonomy" id="2942213"/>
    <lineage>
        <taxon>Bacteria</taxon>
        <taxon>Pseudomonadati</taxon>
        <taxon>Pseudomonadota</taxon>
        <taxon>Gammaproteobacteria</taxon>
        <taxon>Oceanospirillales</taxon>
        <taxon>Endozoicomonadaceae</taxon>
        <taxon>Parendozoicomonas</taxon>
    </lineage>
</organism>
<proteinExistence type="predicted"/>
<dbReference type="InterPro" id="IPR002931">
    <property type="entry name" value="Transglutaminase-like"/>
</dbReference>
<name>A0ABT0PGB8_9GAMM</name>
<feature type="domain" description="DUF3857" evidence="2">
    <location>
        <begin position="58"/>
        <end position="221"/>
    </location>
</feature>
<dbReference type="Gene3D" id="2.60.40.3140">
    <property type="match status" value="1"/>
</dbReference>
<dbReference type="RefSeq" id="WP_249699614.1">
    <property type="nucleotide sequence ID" value="NZ_JAMFLX010000013.1"/>
</dbReference>
<dbReference type="InterPro" id="IPR038765">
    <property type="entry name" value="Papain-like_cys_pep_sf"/>
</dbReference>
<feature type="domain" description="Transglutaminase-like" evidence="1">
    <location>
        <begin position="279"/>
        <end position="344"/>
    </location>
</feature>
<evidence type="ECO:0000313" key="3">
    <source>
        <dbReference type="EMBL" id="MCL6270404.1"/>
    </source>
</evidence>
<dbReference type="Gene3D" id="3.10.620.30">
    <property type="match status" value="1"/>
</dbReference>
<sequence length="660" mass="76168">MPAWSRAIDNNQVTDIRKGVEEPEWVIQNSWTDKPLKRRQKIQYLLLDSQNRVNDTEPVFYYRFVERPLTVDGVETLSKFEVSFNPVYQTLVIHKLMVTRNGETQNRLNDTQIQILQQEEDADQNIYDGFSTAVLILSDIRRNDIIDISYSLTGTNPVLGDKYFSYKGMGWTVGIDKRAVRYVVPEDRTIAYRAHNFDHRPSITKLASGDDQYLWVLENTSALNDDRQYPPGDSPFPWLEVSEYKSWAEVVEWAMALYQDKYQGGKAFQKLVEKLDQQSAGDQKKYASLALNYVQEEIRYLGLEFGENSHRPSTPDEVLQNRYGDCKDKSVLLTALMRAKGIKAWPALVSSDERGGIANMLPSPGAFNHVITLIDLDGVQYWVDATRNYQGTDIDTVAITNFGKALVLREGEYRLSKVITRHRNDLDLTETLVAESYDSPVEMTVTSIYQGQAAEWQRSKLDNEDLEQIERDYLDYMARRYPYIESAGAIKVQDDKKANRVTLTEYYRIPEYWEVKNNDRIAPFYTTNFYSDAVKPKRLKRNGPYWPGSKVSLTHKTQLSFPEPVELDLDGWNQLIRNEYFMYQTGATYKGKTLTVDSFMSLEGKSVPAKDIPRYVKNMGKVIDLLDFNLTFEDPAPEQRTRESLLSRLERKVSEALGEE</sequence>
<dbReference type="SUPFAM" id="SSF54001">
    <property type="entry name" value="Cysteine proteinases"/>
    <property type="match status" value="1"/>
</dbReference>
<evidence type="ECO:0000313" key="4">
    <source>
        <dbReference type="Proteomes" id="UP001203338"/>
    </source>
</evidence>
<evidence type="ECO:0000259" key="1">
    <source>
        <dbReference type="Pfam" id="PF01841"/>
    </source>
</evidence>
<comment type="caution">
    <text evidence="3">The sequence shown here is derived from an EMBL/GenBank/DDBJ whole genome shotgun (WGS) entry which is preliminary data.</text>
</comment>
<dbReference type="InterPro" id="IPR024618">
    <property type="entry name" value="DUF3857"/>
</dbReference>
<dbReference type="Pfam" id="PF01841">
    <property type="entry name" value="Transglut_core"/>
    <property type="match status" value="1"/>
</dbReference>
<dbReference type="Pfam" id="PF12969">
    <property type="entry name" value="DUF3857"/>
    <property type="match status" value="1"/>
</dbReference>
<accession>A0ABT0PGB8</accession>
<dbReference type="Proteomes" id="UP001203338">
    <property type="component" value="Unassembled WGS sequence"/>
</dbReference>
<dbReference type="EMBL" id="JAMFLX010000013">
    <property type="protein sequence ID" value="MCL6270404.1"/>
    <property type="molecule type" value="Genomic_DNA"/>
</dbReference>
<protein>
    <submittedName>
        <fullName evidence="3">DUF3857 domain-containing protein</fullName>
    </submittedName>
</protein>
<gene>
    <name evidence="3" type="ORF">M3P05_10780</name>
</gene>
<keyword evidence="4" id="KW-1185">Reference proteome</keyword>
<evidence type="ECO:0000259" key="2">
    <source>
        <dbReference type="Pfam" id="PF12969"/>
    </source>
</evidence>